<proteinExistence type="inferred from homology"/>
<dbReference type="PANTHER" id="PTHR43504">
    <property type="entry name" value="ISOCITRATE DEHYDROGENASE [NADP]"/>
    <property type="match status" value="1"/>
</dbReference>
<feature type="binding site" evidence="12">
    <location>
        <position position="120"/>
    </location>
    <ligand>
        <name>D-threo-isocitrate</name>
        <dbReference type="ChEBI" id="CHEBI:15562"/>
    </ligand>
</feature>
<feature type="modified residue" description="N6-succinyllysine" evidence="16">
    <location>
        <position position="243"/>
    </location>
</feature>
<evidence type="ECO:0000259" key="18">
    <source>
        <dbReference type="SMART" id="SM01329"/>
    </source>
</evidence>
<dbReference type="GO" id="GO:0051287">
    <property type="term" value="F:NAD binding"/>
    <property type="evidence" value="ECO:0007669"/>
    <property type="project" value="InterPro"/>
</dbReference>
<accession>A0A8D5G1Q9</accession>
<keyword evidence="8 13" id="KW-0521">NADP</keyword>
<dbReference type="EC" id="1.1.1.42" evidence="17"/>
<evidence type="ECO:0000256" key="6">
    <source>
        <dbReference type="ARBA" id="ARBA00022723"/>
    </source>
</evidence>
<feature type="binding site" evidence="12">
    <location>
        <position position="154"/>
    </location>
    <ligand>
        <name>D-threo-isocitrate</name>
        <dbReference type="ChEBI" id="CHEBI:15562"/>
    </ligand>
</feature>
<evidence type="ECO:0000256" key="10">
    <source>
        <dbReference type="ARBA" id="ARBA00023211"/>
    </source>
</evidence>
<evidence type="ECO:0000256" key="17">
    <source>
        <dbReference type="RuleBase" id="RU004446"/>
    </source>
</evidence>
<dbReference type="GO" id="GO:0000287">
    <property type="term" value="F:magnesium ion binding"/>
    <property type="evidence" value="ECO:0007669"/>
    <property type="project" value="InterPro"/>
</dbReference>
<dbReference type="Pfam" id="PF00180">
    <property type="entry name" value="Iso_dh"/>
    <property type="match status" value="1"/>
</dbReference>
<organism evidence="19 20">
    <name type="scientific">Methyloradius palustris</name>
    <dbReference type="NCBI Taxonomy" id="2778876"/>
    <lineage>
        <taxon>Bacteria</taxon>
        <taxon>Pseudomonadati</taxon>
        <taxon>Pseudomonadota</taxon>
        <taxon>Betaproteobacteria</taxon>
        <taxon>Nitrosomonadales</taxon>
        <taxon>Methylophilaceae</taxon>
        <taxon>Methyloradius</taxon>
    </lineage>
</organism>
<dbReference type="GO" id="GO:0006099">
    <property type="term" value="P:tricarboxylic acid cycle"/>
    <property type="evidence" value="ECO:0007669"/>
    <property type="project" value="UniProtKB-UniRule"/>
</dbReference>
<dbReference type="GO" id="GO:0006097">
    <property type="term" value="P:glyoxylate cycle"/>
    <property type="evidence" value="ECO:0007669"/>
    <property type="project" value="UniProtKB-KW"/>
</dbReference>
<feature type="domain" description="Isopropylmalate dehydrogenase-like" evidence="18">
    <location>
        <begin position="29"/>
        <end position="408"/>
    </location>
</feature>
<protein>
    <recommendedName>
        <fullName evidence="17">Isocitrate dehydrogenase [NADP]</fullName>
        <ecNumber evidence="17">1.1.1.42</ecNumber>
    </recommendedName>
</protein>
<keyword evidence="5 17" id="KW-0816">Tricarboxylic acid cycle</keyword>
<dbReference type="PROSITE" id="PS00470">
    <property type="entry name" value="IDH_IMDH"/>
    <property type="match status" value="1"/>
</dbReference>
<feature type="binding site" evidence="13">
    <location>
        <position position="105"/>
    </location>
    <ligand>
        <name>NADP(+)</name>
        <dbReference type="ChEBI" id="CHEBI:58349"/>
    </ligand>
</feature>
<evidence type="ECO:0000256" key="3">
    <source>
        <dbReference type="ARBA" id="ARBA00011738"/>
    </source>
</evidence>
<dbReference type="Proteomes" id="UP000826722">
    <property type="component" value="Chromosome"/>
</dbReference>
<reference evidence="19" key="1">
    <citation type="journal article" date="2021" name="Arch. Microbiol.">
        <title>Methyloradius palustris gen. nov., sp. nov., a methanol-oxidizing bacterium isolated from snow.</title>
        <authorList>
            <person name="Miyadera T."/>
            <person name="Kojima H."/>
            <person name="Fukui M."/>
        </authorList>
    </citation>
    <scope>NUCLEOTIDE SEQUENCE</scope>
    <source>
        <strain evidence="19">Zm11</strain>
    </source>
</reference>
<feature type="modified residue" description="N6-acetyllysine" evidence="16">
    <location>
        <position position="143"/>
    </location>
</feature>
<feature type="binding site" evidence="13">
    <location>
        <position position="387"/>
    </location>
    <ligand>
        <name>NADP(+)</name>
        <dbReference type="ChEBI" id="CHEBI:58349"/>
    </ligand>
</feature>
<keyword evidence="9" id="KW-0560">Oxidoreductase</keyword>
<evidence type="ECO:0000256" key="16">
    <source>
        <dbReference type="PIRSR" id="PIRSR604439-5"/>
    </source>
</evidence>
<comment type="subunit">
    <text evidence="3">Homodimer.</text>
</comment>
<evidence type="ECO:0000256" key="9">
    <source>
        <dbReference type="ARBA" id="ARBA00023002"/>
    </source>
</evidence>
<evidence type="ECO:0000256" key="7">
    <source>
        <dbReference type="ARBA" id="ARBA00022842"/>
    </source>
</evidence>
<gene>
    <name evidence="19" type="primary">icd</name>
    <name evidence="19" type="ORF">ZMTM_20340</name>
</gene>
<evidence type="ECO:0000256" key="8">
    <source>
        <dbReference type="ARBA" id="ARBA00022857"/>
    </source>
</evidence>
<feature type="binding site" evidence="12">
    <location>
        <position position="114"/>
    </location>
    <ligand>
        <name>D-threo-isocitrate</name>
        <dbReference type="ChEBI" id="CHEBI:15562"/>
    </ligand>
</feature>
<feature type="modified residue" description="N6-succinyllysine" evidence="16">
    <location>
        <position position="101"/>
    </location>
</feature>
<evidence type="ECO:0000313" key="19">
    <source>
        <dbReference type="EMBL" id="BCM25775.1"/>
    </source>
</evidence>
<dbReference type="AlphaFoldDB" id="A0A8D5G1Q9"/>
<dbReference type="EMBL" id="AP024110">
    <property type="protein sequence ID" value="BCM25775.1"/>
    <property type="molecule type" value="Genomic_DNA"/>
</dbReference>
<feature type="site" description="Critical for catalysis" evidence="15">
    <location>
        <position position="161"/>
    </location>
</feature>
<feature type="binding site" evidence="12">
    <location>
        <position position="116"/>
    </location>
    <ligand>
        <name>D-threo-isocitrate</name>
        <dbReference type="ChEBI" id="CHEBI:15562"/>
    </ligand>
</feature>
<feature type="site" description="Critical for catalysis" evidence="15">
    <location>
        <position position="231"/>
    </location>
</feature>
<keyword evidence="4 17" id="KW-0329">Glyoxylate bypass</keyword>
<dbReference type="RefSeq" id="WP_221763834.1">
    <property type="nucleotide sequence ID" value="NZ_AP024110.1"/>
</dbReference>
<feature type="binding site" evidence="14">
    <location>
        <position position="303"/>
    </location>
    <ligand>
        <name>Mg(2+)</name>
        <dbReference type="ChEBI" id="CHEBI:18420"/>
    </ligand>
</feature>
<sequence>MSTKIVVPSQGEKITVNADNSLNVPDNPIIPFIEGDGIGIDITPPMMQVIDAAVNKAYGGKRKISWMEVYAGEKSLKVYGENQWLPEETMQAIKDYVISIKGPLTTPVGGGIRSLNVTLRQELDLYVCLRPIQYFTGVPSPVKAPEKTNMVIFRENTEDIYAGIEWAAGSDEVKKVIAFLSDMGARKKIRFPESSAIGIKPVSIDGSKRLIRKAIEYAIDNNRKSVTITHKGNIMKFTEGGFKTWGYELAKEEFGAVEIDGGPWCKLPNGIIIKDCIADAFLQEILLHPEDYDVVAALNLNGDYMSDALAAQVGGIGIAPGANLSDTTAMFEATHGTAPKIAGKDIANPSSLILSAEMMLRHLGWVEAADLVISGVAKAISAKRVTYDFSSQMEGATNVSSSAFGSEIVSHM</sequence>
<evidence type="ECO:0000313" key="20">
    <source>
        <dbReference type="Proteomes" id="UP000826722"/>
    </source>
</evidence>
<dbReference type="PANTHER" id="PTHR43504:SF1">
    <property type="entry name" value="ISOCITRATE DEHYDROGENASE [NADP]"/>
    <property type="match status" value="1"/>
</dbReference>
<dbReference type="SUPFAM" id="SSF53659">
    <property type="entry name" value="Isocitrate/Isopropylmalate dehydrogenase-like"/>
    <property type="match status" value="1"/>
</dbReference>
<comment type="similarity">
    <text evidence="2">Belongs to the isocitrate and isopropylmalate dehydrogenases family.</text>
</comment>
<evidence type="ECO:0000256" key="13">
    <source>
        <dbReference type="PIRSR" id="PIRSR604439-2"/>
    </source>
</evidence>
<dbReference type="KEGG" id="mpau:ZMTM_20340"/>
<evidence type="ECO:0000256" key="12">
    <source>
        <dbReference type="PIRSR" id="PIRSR604439-1"/>
    </source>
</evidence>
<evidence type="ECO:0000256" key="5">
    <source>
        <dbReference type="ARBA" id="ARBA00022532"/>
    </source>
</evidence>
<evidence type="ECO:0000256" key="4">
    <source>
        <dbReference type="ARBA" id="ARBA00022435"/>
    </source>
</evidence>
<comment type="catalytic activity">
    <reaction evidence="11">
        <text>D-threo-isocitrate + NADP(+) = 2-oxoglutarate + CO2 + NADPH</text>
        <dbReference type="Rhea" id="RHEA:19629"/>
        <dbReference type="ChEBI" id="CHEBI:15562"/>
        <dbReference type="ChEBI" id="CHEBI:16526"/>
        <dbReference type="ChEBI" id="CHEBI:16810"/>
        <dbReference type="ChEBI" id="CHEBI:57783"/>
        <dbReference type="ChEBI" id="CHEBI:58349"/>
        <dbReference type="EC" id="1.1.1.42"/>
    </reaction>
</comment>
<dbReference type="InterPro" id="IPR019818">
    <property type="entry name" value="IsoCit/isopropylmalate_DH_CS"/>
</dbReference>
<evidence type="ECO:0000256" key="11">
    <source>
        <dbReference type="ARBA" id="ARBA00023554"/>
    </source>
</evidence>
<evidence type="ECO:0000256" key="15">
    <source>
        <dbReference type="PIRSR" id="PIRSR604439-4"/>
    </source>
</evidence>
<evidence type="ECO:0000256" key="2">
    <source>
        <dbReference type="ARBA" id="ARBA00007769"/>
    </source>
</evidence>
<comment type="cofactor">
    <cofactor evidence="14">
        <name>Mg(2+)</name>
        <dbReference type="ChEBI" id="CHEBI:18420"/>
    </cofactor>
    <cofactor evidence="14">
        <name>Mn(2+)</name>
        <dbReference type="ChEBI" id="CHEBI:29035"/>
    </cofactor>
    <text evidence="14">Binds 1 Mg(2+) or Mn(2+) ion per subunit.</text>
</comment>
<feature type="binding site" evidence="13">
    <location>
        <position position="348"/>
    </location>
    <ligand>
        <name>NADP(+)</name>
        <dbReference type="ChEBI" id="CHEBI:58349"/>
    </ligand>
</feature>
<keyword evidence="10 14" id="KW-0464">Manganese</keyword>
<dbReference type="NCBIfam" id="TIGR00183">
    <property type="entry name" value="prok_nadp_idh"/>
    <property type="match status" value="1"/>
</dbReference>
<dbReference type="InterPro" id="IPR024084">
    <property type="entry name" value="IsoPropMal-DH-like_dom"/>
</dbReference>
<dbReference type="InterPro" id="IPR004439">
    <property type="entry name" value="Isocitrate_DH_NADP_dimer_prok"/>
</dbReference>
<dbReference type="GO" id="GO:0004450">
    <property type="term" value="F:isocitrate dehydrogenase (NADP+) activity"/>
    <property type="evidence" value="ECO:0007669"/>
    <property type="project" value="UniProtKB-UniRule"/>
</dbReference>
<comment type="cofactor">
    <cofactor evidence="1">
        <name>Mn(2+)</name>
        <dbReference type="ChEBI" id="CHEBI:29035"/>
    </cofactor>
</comment>
<keyword evidence="6 17" id="KW-0479">Metal-binding</keyword>
<dbReference type="NCBIfam" id="NF005425">
    <property type="entry name" value="PRK07006.1"/>
    <property type="match status" value="1"/>
</dbReference>
<keyword evidence="20" id="KW-1185">Reference proteome</keyword>
<keyword evidence="7 14" id="KW-0460">Magnesium</keyword>
<dbReference type="Gene3D" id="3.40.718.10">
    <property type="entry name" value="Isopropylmalate Dehydrogenase"/>
    <property type="match status" value="1"/>
</dbReference>
<evidence type="ECO:0000256" key="14">
    <source>
        <dbReference type="PIRSR" id="PIRSR604439-3"/>
    </source>
</evidence>
<feature type="binding site" evidence="12">
    <location>
        <position position="130"/>
    </location>
    <ligand>
        <name>D-threo-isocitrate</name>
        <dbReference type="ChEBI" id="CHEBI:15562"/>
    </ligand>
</feature>
<evidence type="ECO:0000256" key="1">
    <source>
        <dbReference type="ARBA" id="ARBA00001936"/>
    </source>
</evidence>
<dbReference type="SMART" id="SM01329">
    <property type="entry name" value="Iso_dh"/>
    <property type="match status" value="1"/>
</dbReference>
<feature type="modified residue" description="Phosphoserine" evidence="16">
    <location>
        <position position="114"/>
    </location>
</feature>
<name>A0A8D5G1Q9_9PROT</name>